<sequence length="151" mass="17520">MSKSSFVDLNESEKSDKSLFTSSEYKVELRKLRGSQAAIADAKRYHKIPLKTQIMLFQMVFVNGKRIKQVAKSLGMNYSSAKSLIHYYKNNKRPIPTAISNILNQKKLCGIRKTRNGNENMFVLVQVHKNTIKKYNFYQLLKMPQKNLQND</sequence>
<dbReference type="Proteomes" id="UP000692954">
    <property type="component" value="Unassembled WGS sequence"/>
</dbReference>
<keyword evidence="2" id="KW-1185">Reference proteome</keyword>
<accession>A0A8S1M2G7</accession>
<protein>
    <submittedName>
        <fullName evidence="1">Uncharacterized protein</fullName>
    </submittedName>
</protein>
<evidence type="ECO:0000313" key="2">
    <source>
        <dbReference type="Proteomes" id="UP000692954"/>
    </source>
</evidence>
<dbReference type="GO" id="GO:0003677">
    <property type="term" value="F:DNA binding"/>
    <property type="evidence" value="ECO:0007669"/>
    <property type="project" value="InterPro"/>
</dbReference>
<dbReference type="AlphaFoldDB" id="A0A8S1M2G7"/>
<evidence type="ECO:0000313" key="1">
    <source>
        <dbReference type="EMBL" id="CAD8069174.1"/>
    </source>
</evidence>
<dbReference type="OrthoDB" id="290423at2759"/>
<proteinExistence type="predicted"/>
<reference evidence="1" key="1">
    <citation type="submission" date="2021-01" db="EMBL/GenBank/DDBJ databases">
        <authorList>
            <consortium name="Genoscope - CEA"/>
            <person name="William W."/>
        </authorList>
    </citation>
    <scope>NUCLEOTIDE SEQUENCE</scope>
</reference>
<dbReference type="EMBL" id="CAJJDN010000025">
    <property type="protein sequence ID" value="CAD8069174.1"/>
    <property type="molecule type" value="Genomic_DNA"/>
</dbReference>
<dbReference type="GO" id="GO:0000150">
    <property type="term" value="F:DNA strand exchange activity"/>
    <property type="evidence" value="ECO:0007669"/>
    <property type="project" value="InterPro"/>
</dbReference>
<comment type="caution">
    <text evidence="1">The sequence shown here is derived from an EMBL/GenBank/DDBJ whole genome shotgun (WGS) entry which is preliminary data.</text>
</comment>
<gene>
    <name evidence="1" type="ORF">PSON_ATCC_30995.1.T0250116</name>
</gene>
<name>A0A8S1M2G7_9CILI</name>
<organism evidence="1 2">
    <name type="scientific">Paramecium sonneborni</name>
    <dbReference type="NCBI Taxonomy" id="65129"/>
    <lineage>
        <taxon>Eukaryota</taxon>
        <taxon>Sar</taxon>
        <taxon>Alveolata</taxon>
        <taxon>Ciliophora</taxon>
        <taxon>Intramacronucleata</taxon>
        <taxon>Oligohymenophorea</taxon>
        <taxon>Peniculida</taxon>
        <taxon>Parameciidae</taxon>
        <taxon>Paramecium</taxon>
    </lineage>
</organism>